<dbReference type="InterPro" id="IPR015421">
    <property type="entry name" value="PyrdxlP-dep_Trfase_major"/>
</dbReference>
<evidence type="ECO:0000313" key="6">
    <source>
        <dbReference type="Proteomes" id="UP000228740"/>
    </source>
</evidence>
<dbReference type="PANTHER" id="PTHR30244:SF34">
    <property type="entry name" value="DTDP-4-AMINO-4,6-DIDEOXYGALACTOSE TRANSAMINASE"/>
    <property type="match status" value="1"/>
</dbReference>
<organism evidence="5 6">
    <name type="scientific">Chryseobacterium geocarposphaerae</name>
    <dbReference type="NCBI Taxonomy" id="1416776"/>
    <lineage>
        <taxon>Bacteria</taxon>
        <taxon>Pseudomonadati</taxon>
        <taxon>Bacteroidota</taxon>
        <taxon>Flavobacteriia</taxon>
        <taxon>Flavobacteriales</taxon>
        <taxon>Weeksellaceae</taxon>
        <taxon>Chryseobacterium group</taxon>
        <taxon>Chryseobacterium</taxon>
    </lineage>
</organism>
<accession>A0A2M9CAN7</accession>
<feature type="modified residue" description="N6-(pyridoxal phosphate)lysine" evidence="3">
    <location>
        <position position="182"/>
    </location>
</feature>
<dbReference type="InterPro" id="IPR000653">
    <property type="entry name" value="DegT/StrS_aminotransferase"/>
</dbReference>
<dbReference type="Proteomes" id="UP000228740">
    <property type="component" value="Unassembled WGS sequence"/>
</dbReference>
<sequence length="362" mass="40809">MLPLVKTSIPAKELLMPRLEEILYSGYIAQGEAVEEFERKFEQYIGGGNTLSLNSGTAALHIALILAGVKEGDEVISTALTAEPTNTSIKSVGAKIRYADVDIETGNISPDSIEKNINENTKAIIVVDYAGIPVDVKRIKEISEKYGIPVIEDAAHALGAKFNGKKTGNHFPFTIYSFQAIKHLTTIDGGALQILDNDLYEKGKIIRWFGLDKKLSRMDNNITMQGYKYHMNNVNATVGLAQLENIEELVQKYINNGKYLDENLKGVQGVETIKYYPNTEASYWLYTLKVENRDRFIKKMAENGIMASELHKRNDLHTFLNDFNSELPNLDQFYSKMVHLPCGWWVNKEDCDKMISLIKEGW</sequence>
<reference evidence="5 6" key="1">
    <citation type="submission" date="2017-11" db="EMBL/GenBank/DDBJ databases">
        <title>Genomic Encyclopedia of Archaeal and Bacterial Type Strains, Phase II (KMG-II): From Individual Species to Whole Genera.</title>
        <authorList>
            <person name="Goeker M."/>
        </authorList>
    </citation>
    <scope>NUCLEOTIDE SEQUENCE [LARGE SCALE GENOMIC DNA]</scope>
    <source>
        <strain evidence="5 6">DSM 27617</strain>
    </source>
</reference>
<dbReference type="InterPro" id="IPR015424">
    <property type="entry name" value="PyrdxlP-dep_Trfase"/>
</dbReference>
<proteinExistence type="inferred from homology"/>
<dbReference type="GO" id="GO:0030170">
    <property type="term" value="F:pyridoxal phosphate binding"/>
    <property type="evidence" value="ECO:0007669"/>
    <property type="project" value="TreeGrafter"/>
</dbReference>
<dbReference type="CDD" id="cd00616">
    <property type="entry name" value="AHBA_syn"/>
    <property type="match status" value="1"/>
</dbReference>
<dbReference type="GO" id="GO:0008483">
    <property type="term" value="F:transaminase activity"/>
    <property type="evidence" value="ECO:0007669"/>
    <property type="project" value="TreeGrafter"/>
</dbReference>
<dbReference type="PIRSF" id="PIRSF000390">
    <property type="entry name" value="PLP_StrS"/>
    <property type="match status" value="1"/>
</dbReference>
<dbReference type="OrthoDB" id="9810913at2"/>
<evidence type="ECO:0000256" key="2">
    <source>
        <dbReference type="PIRSR" id="PIRSR000390-1"/>
    </source>
</evidence>
<dbReference type="InterPro" id="IPR015422">
    <property type="entry name" value="PyrdxlP-dep_Trfase_small"/>
</dbReference>
<keyword evidence="6" id="KW-1185">Reference proteome</keyword>
<dbReference type="EMBL" id="PGFD01000001">
    <property type="protein sequence ID" value="PJJ67832.1"/>
    <property type="molecule type" value="Genomic_DNA"/>
</dbReference>
<evidence type="ECO:0000256" key="3">
    <source>
        <dbReference type="PIRSR" id="PIRSR000390-2"/>
    </source>
</evidence>
<gene>
    <name evidence="5" type="ORF">CLV73_1851</name>
</gene>
<dbReference type="Pfam" id="PF01041">
    <property type="entry name" value="DegT_DnrJ_EryC1"/>
    <property type="match status" value="1"/>
</dbReference>
<name>A0A2M9CAN7_9FLAO</name>
<dbReference type="RefSeq" id="WP_100376513.1">
    <property type="nucleotide sequence ID" value="NZ_PGFD01000001.1"/>
</dbReference>
<comment type="caution">
    <text evidence="5">The sequence shown here is derived from an EMBL/GenBank/DDBJ whole genome shotgun (WGS) entry which is preliminary data.</text>
</comment>
<evidence type="ECO:0000256" key="1">
    <source>
        <dbReference type="ARBA" id="ARBA00037999"/>
    </source>
</evidence>
<dbReference type="GO" id="GO:0000271">
    <property type="term" value="P:polysaccharide biosynthetic process"/>
    <property type="evidence" value="ECO:0007669"/>
    <property type="project" value="TreeGrafter"/>
</dbReference>
<dbReference type="SUPFAM" id="SSF53383">
    <property type="entry name" value="PLP-dependent transferases"/>
    <property type="match status" value="1"/>
</dbReference>
<comment type="similarity">
    <text evidence="1 4">Belongs to the DegT/DnrJ/EryC1 family.</text>
</comment>
<evidence type="ECO:0000313" key="5">
    <source>
        <dbReference type="EMBL" id="PJJ67832.1"/>
    </source>
</evidence>
<dbReference type="PANTHER" id="PTHR30244">
    <property type="entry name" value="TRANSAMINASE"/>
    <property type="match status" value="1"/>
</dbReference>
<dbReference type="Gene3D" id="3.40.640.10">
    <property type="entry name" value="Type I PLP-dependent aspartate aminotransferase-like (Major domain)"/>
    <property type="match status" value="1"/>
</dbReference>
<dbReference type="AlphaFoldDB" id="A0A2M9CAN7"/>
<dbReference type="Gene3D" id="3.90.1150.10">
    <property type="entry name" value="Aspartate Aminotransferase, domain 1"/>
    <property type="match status" value="1"/>
</dbReference>
<protein>
    <submittedName>
        <fullName evidence="5">dTDP-4-amino-4,6-dideoxygalactose transaminase</fullName>
    </submittedName>
</protein>
<feature type="active site" description="Proton acceptor" evidence="2">
    <location>
        <position position="182"/>
    </location>
</feature>
<evidence type="ECO:0000256" key="4">
    <source>
        <dbReference type="RuleBase" id="RU004508"/>
    </source>
</evidence>
<keyword evidence="3 4" id="KW-0663">Pyridoxal phosphate</keyword>